<dbReference type="EMBL" id="ML993862">
    <property type="protein sequence ID" value="KAF2205105.1"/>
    <property type="molecule type" value="Genomic_DNA"/>
</dbReference>
<dbReference type="AlphaFoldDB" id="A0A9P4JTW9"/>
<protein>
    <submittedName>
        <fullName evidence="1">Uncharacterized protein</fullName>
    </submittedName>
</protein>
<name>A0A9P4JTW9_9PLEO</name>
<gene>
    <name evidence="1" type="ORF">GQ43DRAFT_67311</name>
</gene>
<keyword evidence="2" id="KW-1185">Reference proteome</keyword>
<accession>A0A9P4JTW9</accession>
<reference evidence="1" key="1">
    <citation type="journal article" date="2020" name="Stud. Mycol.">
        <title>101 Dothideomycetes genomes: a test case for predicting lifestyles and emergence of pathogens.</title>
        <authorList>
            <person name="Haridas S."/>
            <person name="Albert R."/>
            <person name="Binder M."/>
            <person name="Bloem J."/>
            <person name="Labutti K."/>
            <person name="Salamov A."/>
            <person name="Andreopoulos B."/>
            <person name="Baker S."/>
            <person name="Barry K."/>
            <person name="Bills G."/>
            <person name="Bluhm B."/>
            <person name="Cannon C."/>
            <person name="Castanera R."/>
            <person name="Culley D."/>
            <person name="Daum C."/>
            <person name="Ezra D."/>
            <person name="Gonzalez J."/>
            <person name="Henrissat B."/>
            <person name="Kuo A."/>
            <person name="Liang C."/>
            <person name="Lipzen A."/>
            <person name="Lutzoni F."/>
            <person name="Magnuson J."/>
            <person name="Mondo S."/>
            <person name="Nolan M."/>
            <person name="Ohm R."/>
            <person name="Pangilinan J."/>
            <person name="Park H.-J."/>
            <person name="Ramirez L."/>
            <person name="Alfaro M."/>
            <person name="Sun H."/>
            <person name="Tritt A."/>
            <person name="Yoshinaga Y."/>
            <person name="Zwiers L.-H."/>
            <person name="Turgeon B."/>
            <person name="Goodwin S."/>
            <person name="Spatafora J."/>
            <person name="Crous P."/>
            <person name="Grigoriev I."/>
        </authorList>
    </citation>
    <scope>NUCLEOTIDE SEQUENCE</scope>
    <source>
        <strain evidence="1">ATCC 74209</strain>
    </source>
</reference>
<comment type="caution">
    <text evidence="1">The sequence shown here is derived from an EMBL/GenBank/DDBJ whole genome shotgun (WGS) entry which is preliminary data.</text>
</comment>
<evidence type="ECO:0000313" key="1">
    <source>
        <dbReference type="EMBL" id="KAF2205105.1"/>
    </source>
</evidence>
<proteinExistence type="predicted"/>
<sequence length="114" mass="12998">MKSLRAIVPSDLIHNNTSPFVLAPIYSSQSRPSQTKRPECIKSIHTRQNSQIIKARRNWPPFRIRRSRSLRTHILLLSLHALVMRLHAVIVPRVALASLSAAHRGARERLPLDC</sequence>
<dbReference type="Proteomes" id="UP000799536">
    <property type="component" value="Unassembled WGS sequence"/>
</dbReference>
<organism evidence="1 2">
    <name type="scientific">Delitschia confertaspora ATCC 74209</name>
    <dbReference type="NCBI Taxonomy" id="1513339"/>
    <lineage>
        <taxon>Eukaryota</taxon>
        <taxon>Fungi</taxon>
        <taxon>Dikarya</taxon>
        <taxon>Ascomycota</taxon>
        <taxon>Pezizomycotina</taxon>
        <taxon>Dothideomycetes</taxon>
        <taxon>Pleosporomycetidae</taxon>
        <taxon>Pleosporales</taxon>
        <taxon>Delitschiaceae</taxon>
        <taxon>Delitschia</taxon>
    </lineage>
</organism>
<evidence type="ECO:0000313" key="2">
    <source>
        <dbReference type="Proteomes" id="UP000799536"/>
    </source>
</evidence>